<evidence type="ECO:0000259" key="5">
    <source>
        <dbReference type="PROSITE" id="PS50956"/>
    </source>
</evidence>
<dbReference type="Gene3D" id="1.10.10.10">
    <property type="entry name" value="Winged helix-like DNA-binding domain superfamily/Winged helix DNA-binding domain"/>
    <property type="match status" value="1"/>
</dbReference>
<dbReference type="InterPro" id="IPR054609">
    <property type="entry name" value="PF0864-like_C"/>
</dbReference>
<dbReference type="OrthoDB" id="7501856at2"/>
<dbReference type="InterPro" id="IPR019888">
    <property type="entry name" value="Tscrpt_reg_AsnC-like"/>
</dbReference>
<dbReference type="AlphaFoldDB" id="A0A387HBS8"/>
<dbReference type="SUPFAM" id="SSF54909">
    <property type="entry name" value="Dimeric alpha+beta barrel"/>
    <property type="match status" value="1"/>
</dbReference>
<dbReference type="GO" id="GO:0005829">
    <property type="term" value="C:cytosol"/>
    <property type="evidence" value="ECO:0007669"/>
    <property type="project" value="TreeGrafter"/>
</dbReference>
<dbReference type="KEGG" id="shun:DWB77_02237"/>
<dbReference type="PANTHER" id="PTHR30154:SF34">
    <property type="entry name" value="TRANSCRIPTIONAL REGULATOR AZLB"/>
    <property type="match status" value="1"/>
</dbReference>
<gene>
    <name evidence="6" type="primary">asnC_1</name>
    <name evidence="6" type="ORF">DWB77_02237</name>
</gene>
<keyword evidence="1" id="KW-0805">Transcription regulation</keyword>
<feature type="domain" description="HTH asnC-type" evidence="5">
    <location>
        <begin position="41"/>
        <end position="101"/>
    </location>
</feature>
<evidence type="ECO:0000256" key="1">
    <source>
        <dbReference type="ARBA" id="ARBA00023015"/>
    </source>
</evidence>
<evidence type="ECO:0000256" key="2">
    <source>
        <dbReference type="ARBA" id="ARBA00023125"/>
    </source>
</evidence>
<proteinExistence type="predicted"/>
<keyword evidence="2" id="KW-0238">DNA-binding</keyword>
<dbReference type="InterPro" id="IPR011008">
    <property type="entry name" value="Dimeric_a/b-barrel"/>
</dbReference>
<reference evidence="6 7" key="1">
    <citation type="submission" date="2018-10" db="EMBL/GenBank/DDBJ databases">
        <title>Relationship between Morphology and Antimicrobial Activity in Streptomyces.</title>
        <authorList>
            <person name="Kang H.J."/>
            <person name="Kim S.B."/>
        </authorList>
    </citation>
    <scope>NUCLEOTIDE SEQUENCE [LARGE SCALE GENOMIC DNA]</scope>
    <source>
        <strain evidence="6 7">BH38</strain>
    </source>
</reference>
<keyword evidence="7" id="KW-1185">Reference proteome</keyword>
<dbReference type="InterPro" id="IPR036390">
    <property type="entry name" value="WH_DNA-bd_sf"/>
</dbReference>
<dbReference type="EMBL" id="CP032698">
    <property type="protein sequence ID" value="AYG80111.1"/>
    <property type="molecule type" value="Genomic_DNA"/>
</dbReference>
<dbReference type="InterPro" id="IPR019885">
    <property type="entry name" value="Tscrpt_reg_HTH_AsnC-type_CS"/>
</dbReference>
<dbReference type="Gene3D" id="3.30.70.920">
    <property type="match status" value="1"/>
</dbReference>
<dbReference type="SUPFAM" id="SSF46785">
    <property type="entry name" value="Winged helix' DNA-binding domain"/>
    <property type="match status" value="1"/>
</dbReference>
<dbReference type="GO" id="GO:0043565">
    <property type="term" value="F:sequence-specific DNA binding"/>
    <property type="evidence" value="ECO:0007669"/>
    <property type="project" value="InterPro"/>
</dbReference>
<evidence type="ECO:0000256" key="3">
    <source>
        <dbReference type="ARBA" id="ARBA00023163"/>
    </source>
</evidence>
<dbReference type="InterPro" id="IPR000485">
    <property type="entry name" value="AsnC-type_HTH_dom"/>
</dbReference>
<evidence type="ECO:0000256" key="4">
    <source>
        <dbReference type="SAM" id="MobiDB-lite"/>
    </source>
</evidence>
<organism evidence="6 7">
    <name type="scientific">Streptomyces hundungensis</name>
    <dbReference type="NCBI Taxonomy" id="1077946"/>
    <lineage>
        <taxon>Bacteria</taxon>
        <taxon>Bacillati</taxon>
        <taxon>Actinomycetota</taxon>
        <taxon>Actinomycetes</taxon>
        <taxon>Kitasatosporales</taxon>
        <taxon>Streptomycetaceae</taxon>
        <taxon>Streptomyces</taxon>
    </lineage>
</organism>
<evidence type="ECO:0000313" key="7">
    <source>
        <dbReference type="Proteomes" id="UP000271554"/>
    </source>
</evidence>
<dbReference type="SMART" id="SM00344">
    <property type="entry name" value="HTH_ASNC"/>
    <property type="match status" value="1"/>
</dbReference>
<dbReference type="PRINTS" id="PR00033">
    <property type="entry name" value="HTHASNC"/>
</dbReference>
<sequence length="186" mass="20179">MHSGFVASRSTDPRTGGGSPSRLPTTAPQGDAARRSNGTSIDAVSLAIIEQLQEDGRRPYAAIGKAVGLSEAAVRQRVQKLLDQGVMQIVAVTDPLTVGFRRQAMVGIRVEGDLDPVAEALTAMAECEYVVMTAGSFDLMVEVVCEDDDHLLEVINKRIRALPGVRSTESFVYLKLKKQTYMWGTR</sequence>
<dbReference type="PROSITE" id="PS00519">
    <property type="entry name" value="HTH_ASNC_1"/>
    <property type="match status" value="1"/>
</dbReference>
<dbReference type="InterPro" id="IPR036388">
    <property type="entry name" value="WH-like_DNA-bd_sf"/>
</dbReference>
<accession>A0A387HBS8</accession>
<evidence type="ECO:0000313" key="6">
    <source>
        <dbReference type="EMBL" id="AYG80111.1"/>
    </source>
</evidence>
<protein>
    <submittedName>
        <fullName evidence="6">Regulatory protein AsnC</fullName>
    </submittedName>
</protein>
<dbReference type="PROSITE" id="PS50956">
    <property type="entry name" value="HTH_ASNC_2"/>
    <property type="match status" value="1"/>
</dbReference>
<dbReference type="Proteomes" id="UP000271554">
    <property type="component" value="Chromosome"/>
</dbReference>
<dbReference type="Pfam" id="PF22482">
    <property type="entry name" value="AsnC_trans_reg_3"/>
    <property type="match status" value="1"/>
</dbReference>
<name>A0A387HBS8_9ACTN</name>
<dbReference type="PANTHER" id="PTHR30154">
    <property type="entry name" value="LEUCINE-RESPONSIVE REGULATORY PROTEIN"/>
    <property type="match status" value="1"/>
</dbReference>
<feature type="region of interest" description="Disordered" evidence="4">
    <location>
        <begin position="1"/>
        <end position="37"/>
    </location>
</feature>
<dbReference type="Pfam" id="PF13404">
    <property type="entry name" value="HTH_AsnC-type"/>
    <property type="match status" value="1"/>
</dbReference>
<dbReference type="GO" id="GO:0043200">
    <property type="term" value="P:response to amino acid"/>
    <property type="evidence" value="ECO:0007669"/>
    <property type="project" value="TreeGrafter"/>
</dbReference>
<keyword evidence="3" id="KW-0804">Transcription</keyword>